<dbReference type="AlphaFoldDB" id="A0A6A6NQG0"/>
<dbReference type="Proteomes" id="UP000799766">
    <property type="component" value="Unassembled WGS sequence"/>
</dbReference>
<keyword evidence="1" id="KW-0812">Transmembrane</keyword>
<evidence type="ECO:0000259" key="2">
    <source>
        <dbReference type="Pfam" id="PF20516"/>
    </source>
</evidence>
<sequence>MKKISKGVGVLSVDLEDDVKRVFPYFVTTQFTFAPAADCEASWNGRVQDRVLDYTLDNDICDKTDFKNCTTATIDPGLPTQSKMVGFAVYLHIASVDFALTCQRLEAVAPNETFSLNHTCPQSLRFRPIAVSIKTRLPGHELDTAALRATVYPVAHLNGLEDRCALSAKVIRCKGRCSRRLSWCRDTPGVFWAPFGPTTILYVFSVFLTISFR</sequence>
<feature type="domain" description="PD-(D/E)XK nuclease-like" evidence="2">
    <location>
        <begin position="39"/>
        <end position="168"/>
    </location>
</feature>
<keyword evidence="1" id="KW-0472">Membrane</keyword>
<evidence type="ECO:0000256" key="1">
    <source>
        <dbReference type="SAM" id="Phobius"/>
    </source>
</evidence>
<name>A0A6A6NQG0_9PEZI</name>
<dbReference type="InterPro" id="IPR046797">
    <property type="entry name" value="PDDEXK_12"/>
</dbReference>
<accession>A0A6A6NQG0</accession>
<dbReference type="EMBL" id="MU001695">
    <property type="protein sequence ID" value="KAF2453808.1"/>
    <property type="molecule type" value="Genomic_DNA"/>
</dbReference>
<gene>
    <name evidence="3" type="ORF">BDY21DRAFT_119453</name>
</gene>
<keyword evidence="4" id="KW-1185">Reference proteome</keyword>
<proteinExistence type="predicted"/>
<reference evidence="3" key="1">
    <citation type="journal article" date="2020" name="Stud. Mycol.">
        <title>101 Dothideomycetes genomes: a test case for predicting lifestyles and emergence of pathogens.</title>
        <authorList>
            <person name="Haridas S."/>
            <person name="Albert R."/>
            <person name="Binder M."/>
            <person name="Bloem J."/>
            <person name="Labutti K."/>
            <person name="Salamov A."/>
            <person name="Andreopoulos B."/>
            <person name="Baker S."/>
            <person name="Barry K."/>
            <person name="Bills G."/>
            <person name="Bluhm B."/>
            <person name="Cannon C."/>
            <person name="Castanera R."/>
            <person name="Culley D."/>
            <person name="Daum C."/>
            <person name="Ezra D."/>
            <person name="Gonzalez J."/>
            <person name="Henrissat B."/>
            <person name="Kuo A."/>
            <person name="Liang C."/>
            <person name="Lipzen A."/>
            <person name="Lutzoni F."/>
            <person name="Magnuson J."/>
            <person name="Mondo S."/>
            <person name="Nolan M."/>
            <person name="Ohm R."/>
            <person name="Pangilinan J."/>
            <person name="Park H.-J."/>
            <person name="Ramirez L."/>
            <person name="Alfaro M."/>
            <person name="Sun H."/>
            <person name="Tritt A."/>
            <person name="Yoshinaga Y."/>
            <person name="Zwiers L.-H."/>
            <person name="Turgeon B."/>
            <person name="Goodwin S."/>
            <person name="Spatafora J."/>
            <person name="Crous P."/>
            <person name="Grigoriev I."/>
        </authorList>
    </citation>
    <scope>NUCLEOTIDE SEQUENCE</scope>
    <source>
        <strain evidence="3">ATCC 16933</strain>
    </source>
</reference>
<protein>
    <recommendedName>
        <fullName evidence="2">PD-(D/E)XK nuclease-like domain-containing protein</fullName>
    </recommendedName>
</protein>
<dbReference type="Pfam" id="PF20516">
    <property type="entry name" value="PDDEXK_12"/>
    <property type="match status" value="1"/>
</dbReference>
<dbReference type="OrthoDB" id="4161186at2759"/>
<evidence type="ECO:0000313" key="4">
    <source>
        <dbReference type="Proteomes" id="UP000799766"/>
    </source>
</evidence>
<organism evidence="3 4">
    <name type="scientific">Lineolata rhizophorae</name>
    <dbReference type="NCBI Taxonomy" id="578093"/>
    <lineage>
        <taxon>Eukaryota</taxon>
        <taxon>Fungi</taxon>
        <taxon>Dikarya</taxon>
        <taxon>Ascomycota</taxon>
        <taxon>Pezizomycotina</taxon>
        <taxon>Dothideomycetes</taxon>
        <taxon>Dothideomycetes incertae sedis</taxon>
        <taxon>Lineolatales</taxon>
        <taxon>Lineolataceae</taxon>
        <taxon>Lineolata</taxon>
    </lineage>
</organism>
<feature type="transmembrane region" description="Helical" evidence="1">
    <location>
        <begin position="189"/>
        <end position="210"/>
    </location>
</feature>
<evidence type="ECO:0000313" key="3">
    <source>
        <dbReference type="EMBL" id="KAF2453808.1"/>
    </source>
</evidence>
<keyword evidence="1" id="KW-1133">Transmembrane helix</keyword>